<evidence type="ECO:0000256" key="6">
    <source>
        <dbReference type="ARBA" id="ARBA00023295"/>
    </source>
</evidence>
<accession>A0A5A9GJI7</accession>
<comment type="similarity">
    <text evidence="2 9">Belongs to the glycosyl hydrolase 8 (cellulase D) family.</text>
</comment>
<dbReference type="RefSeq" id="WP_149233185.1">
    <property type="nucleotide sequence ID" value="NZ_JALJXJ010000009.1"/>
</dbReference>
<keyword evidence="4 9" id="KW-0378">Hydrolase</keyword>
<evidence type="ECO:0000256" key="2">
    <source>
        <dbReference type="ARBA" id="ARBA00009209"/>
    </source>
</evidence>
<evidence type="ECO:0000256" key="9">
    <source>
        <dbReference type="RuleBase" id="RU361167"/>
    </source>
</evidence>
<evidence type="ECO:0000256" key="4">
    <source>
        <dbReference type="ARBA" id="ARBA00022801"/>
    </source>
</evidence>
<evidence type="ECO:0000256" key="8">
    <source>
        <dbReference type="PROSITE-ProRule" id="PRU10058"/>
    </source>
</evidence>
<dbReference type="GO" id="GO:0030245">
    <property type="term" value="P:cellulose catabolic process"/>
    <property type="evidence" value="ECO:0007669"/>
    <property type="project" value="UniProtKB-KW"/>
</dbReference>
<keyword evidence="7 9" id="KW-0624">Polysaccharide degradation</keyword>
<dbReference type="PROSITE" id="PS00812">
    <property type="entry name" value="GLYCOSYL_HYDROL_F8"/>
    <property type="match status" value="1"/>
</dbReference>
<keyword evidence="11" id="KW-1185">Reference proteome</keyword>
<dbReference type="InterPro" id="IPR019834">
    <property type="entry name" value="Glyco_hydro_8_CS"/>
</dbReference>
<name>A0A5A9GJI7_AZOLI</name>
<dbReference type="Gene3D" id="1.50.10.10">
    <property type="match status" value="1"/>
</dbReference>
<keyword evidence="6 9" id="KW-0326">Glycosidase</keyword>
<evidence type="ECO:0000256" key="5">
    <source>
        <dbReference type="ARBA" id="ARBA00023001"/>
    </source>
</evidence>
<dbReference type="SUPFAM" id="SSF48208">
    <property type="entry name" value="Six-hairpin glycosidases"/>
    <property type="match status" value="1"/>
</dbReference>
<evidence type="ECO:0000313" key="11">
    <source>
        <dbReference type="Proteomes" id="UP000324927"/>
    </source>
</evidence>
<sequence length="363" mass="38270">MTSPAGTSRRDMLTGAASLGLAAFGLTAFGLTAALPGTVRAAPYDGNAWRRYAERFLLPEGRIVDTGNKGISHSEGQGYGMLLAVAGGDRAAFDRLWGWTQRVLMVRGDGLVAWRWTPDGGVADRNNASDGDMLIAWALLRAAETWQAEAYRTAAIAIVKALASGLLVEQGGLTVVLPGRDGFRKGDTLVLNPSYWIFPAIRAFAALPGGERWGKLSDSGLVLLSKARFGGFQLPPDWMTLDASGTVGIAEGFKKQYGYDAVRVPLYLALDGYRDPYYFRPFSTLAAKYGGKAVPATVSLPGGTTTQVAASVGMLAVYRLACQLAGAGGEAVTVPPLAPDEDYYSTTLAHLSALAAQSLGIAP</sequence>
<evidence type="ECO:0000256" key="1">
    <source>
        <dbReference type="ARBA" id="ARBA00000966"/>
    </source>
</evidence>
<dbReference type="GO" id="GO:0008810">
    <property type="term" value="F:cellulase activity"/>
    <property type="evidence" value="ECO:0007669"/>
    <property type="project" value="UniProtKB-EC"/>
</dbReference>
<dbReference type="InterPro" id="IPR008928">
    <property type="entry name" value="6-hairpin_glycosidase_sf"/>
</dbReference>
<gene>
    <name evidence="10" type="ORF">FZ942_21810</name>
</gene>
<reference evidence="10 11" key="1">
    <citation type="submission" date="2019-08" db="EMBL/GenBank/DDBJ databases">
        <authorList>
            <person name="Grouzdev D."/>
            <person name="Tikhonova E."/>
            <person name="Kravchenko I."/>
        </authorList>
    </citation>
    <scope>NUCLEOTIDE SEQUENCE [LARGE SCALE GENOMIC DNA]</scope>
    <source>
        <strain evidence="10 11">59b</strain>
    </source>
</reference>
<comment type="catalytic activity">
    <reaction evidence="1">
        <text>Endohydrolysis of (1-&gt;4)-beta-D-glucosidic linkages in cellulose, lichenin and cereal beta-D-glucans.</text>
        <dbReference type="EC" id="3.2.1.4"/>
    </reaction>
</comment>
<keyword evidence="5" id="KW-0136">Cellulose degradation</keyword>
<dbReference type="InterPro" id="IPR002037">
    <property type="entry name" value="Glyco_hydro_8"/>
</dbReference>
<dbReference type="AlphaFoldDB" id="A0A5A9GJI7"/>
<dbReference type="PRINTS" id="PR00735">
    <property type="entry name" value="GLHYDRLASE8"/>
</dbReference>
<keyword evidence="3" id="KW-0732">Signal</keyword>
<dbReference type="EMBL" id="VTTN01000009">
    <property type="protein sequence ID" value="KAA0594065.1"/>
    <property type="molecule type" value="Genomic_DNA"/>
</dbReference>
<evidence type="ECO:0000256" key="7">
    <source>
        <dbReference type="ARBA" id="ARBA00023326"/>
    </source>
</evidence>
<dbReference type="Proteomes" id="UP000324927">
    <property type="component" value="Unassembled WGS sequence"/>
</dbReference>
<dbReference type="InterPro" id="IPR012341">
    <property type="entry name" value="6hp_glycosidase-like_sf"/>
</dbReference>
<feature type="active site" description="Nucleophile" evidence="8">
    <location>
        <position position="130"/>
    </location>
</feature>
<dbReference type="Pfam" id="PF01270">
    <property type="entry name" value="Glyco_hydro_8"/>
    <property type="match status" value="1"/>
</dbReference>
<dbReference type="OrthoDB" id="9766708at2"/>
<dbReference type="EC" id="3.2.1.-" evidence="9"/>
<proteinExistence type="inferred from homology"/>
<organism evidence="10 11">
    <name type="scientific">Azospirillum lipoferum</name>
    <dbReference type="NCBI Taxonomy" id="193"/>
    <lineage>
        <taxon>Bacteria</taxon>
        <taxon>Pseudomonadati</taxon>
        <taxon>Pseudomonadota</taxon>
        <taxon>Alphaproteobacteria</taxon>
        <taxon>Rhodospirillales</taxon>
        <taxon>Azospirillaceae</taxon>
        <taxon>Azospirillum</taxon>
    </lineage>
</organism>
<evidence type="ECO:0000256" key="3">
    <source>
        <dbReference type="ARBA" id="ARBA00022729"/>
    </source>
</evidence>
<dbReference type="InterPro" id="IPR006311">
    <property type="entry name" value="TAT_signal"/>
</dbReference>
<evidence type="ECO:0000313" key="10">
    <source>
        <dbReference type="EMBL" id="KAA0594065.1"/>
    </source>
</evidence>
<comment type="caution">
    <text evidence="10">The sequence shown here is derived from an EMBL/GenBank/DDBJ whole genome shotgun (WGS) entry which is preliminary data.</text>
</comment>
<dbReference type="PROSITE" id="PS51318">
    <property type="entry name" value="TAT"/>
    <property type="match status" value="1"/>
</dbReference>
<keyword evidence="7 9" id="KW-0119">Carbohydrate metabolism</keyword>
<protein>
    <recommendedName>
        <fullName evidence="9">Glucanase</fullName>
        <ecNumber evidence="9">3.2.1.-</ecNumber>
    </recommendedName>
</protein>